<dbReference type="Pfam" id="PF04116">
    <property type="entry name" value="FA_hydroxylase"/>
    <property type="match status" value="1"/>
</dbReference>
<keyword evidence="9" id="KW-0456">Lyase</keyword>
<dbReference type="InterPro" id="IPR050307">
    <property type="entry name" value="Sterol_Desaturase_Related"/>
</dbReference>
<name>A0AAV5BPC3_ELECO</name>
<dbReference type="GO" id="GO:0005789">
    <property type="term" value="C:endoplasmic reticulum membrane"/>
    <property type="evidence" value="ECO:0007669"/>
    <property type="project" value="UniProtKB-SubCell"/>
</dbReference>
<dbReference type="AlphaFoldDB" id="A0AAV5BPC3"/>
<dbReference type="EC" id="4.1.99.5" evidence="3"/>
<dbReference type="GO" id="GO:0008610">
    <property type="term" value="P:lipid biosynthetic process"/>
    <property type="evidence" value="ECO:0007669"/>
    <property type="project" value="InterPro"/>
</dbReference>
<evidence type="ECO:0000256" key="2">
    <source>
        <dbReference type="ARBA" id="ARBA00009324"/>
    </source>
</evidence>
<comment type="caution">
    <text evidence="13">The sequence shown here is derived from an EMBL/GenBank/DDBJ whole genome shotgun (WGS) entry which is preliminary data.</text>
</comment>
<keyword evidence="7 11" id="KW-1133">Transmembrane helix</keyword>
<comment type="similarity">
    <text evidence="2">Belongs to the sterol desaturase family.</text>
</comment>
<keyword evidence="14" id="KW-1185">Reference proteome</keyword>
<keyword evidence="6" id="KW-0521">NADP</keyword>
<dbReference type="EMBL" id="BQKI01000002">
    <property type="protein sequence ID" value="GJM88259.1"/>
    <property type="molecule type" value="Genomic_DNA"/>
</dbReference>
<evidence type="ECO:0000256" key="3">
    <source>
        <dbReference type="ARBA" id="ARBA00013146"/>
    </source>
</evidence>
<evidence type="ECO:0000256" key="11">
    <source>
        <dbReference type="SAM" id="Phobius"/>
    </source>
</evidence>
<evidence type="ECO:0000256" key="7">
    <source>
        <dbReference type="ARBA" id="ARBA00022989"/>
    </source>
</evidence>
<accession>A0AAV5BPC3</accession>
<comment type="subcellular location">
    <subcellularLocation>
        <location evidence="1">Endoplasmic reticulum membrane</location>
        <topology evidence="1">Multi-pass membrane protein</topology>
    </subcellularLocation>
</comment>
<gene>
    <name evidence="13" type="primary">ga04299</name>
    <name evidence="13" type="ORF">PR202_ga04299</name>
</gene>
<keyword evidence="8 11" id="KW-0472">Membrane</keyword>
<dbReference type="GO" id="GO:0016491">
    <property type="term" value="F:oxidoreductase activity"/>
    <property type="evidence" value="ECO:0007669"/>
    <property type="project" value="InterPro"/>
</dbReference>
<feature type="transmembrane region" description="Helical" evidence="11">
    <location>
        <begin position="93"/>
        <end position="115"/>
    </location>
</feature>
<evidence type="ECO:0000256" key="5">
    <source>
        <dbReference type="ARBA" id="ARBA00022824"/>
    </source>
</evidence>
<keyword evidence="5" id="KW-0256">Endoplasmic reticulum</keyword>
<keyword evidence="4 11" id="KW-0812">Transmembrane</keyword>
<evidence type="ECO:0000256" key="9">
    <source>
        <dbReference type="ARBA" id="ARBA00023239"/>
    </source>
</evidence>
<evidence type="ECO:0000313" key="14">
    <source>
        <dbReference type="Proteomes" id="UP001054889"/>
    </source>
</evidence>
<dbReference type="GO" id="GO:0005506">
    <property type="term" value="F:iron ion binding"/>
    <property type="evidence" value="ECO:0007669"/>
    <property type="project" value="InterPro"/>
</dbReference>
<evidence type="ECO:0000256" key="1">
    <source>
        <dbReference type="ARBA" id="ARBA00004477"/>
    </source>
</evidence>
<protein>
    <recommendedName>
        <fullName evidence="3">aldehyde oxygenase (deformylating)</fullName>
        <ecNumber evidence="3">4.1.99.5</ecNumber>
    </recommendedName>
</protein>
<feature type="transmembrane region" description="Helical" evidence="11">
    <location>
        <begin position="36"/>
        <end position="59"/>
    </location>
</feature>
<reference evidence="13" key="2">
    <citation type="submission" date="2021-12" db="EMBL/GenBank/DDBJ databases">
        <title>Resequencing data analysis of finger millet.</title>
        <authorList>
            <person name="Hatakeyama M."/>
            <person name="Aluri S."/>
            <person name="Balachadran M.T."/>
            <person name="Sivarajan S.R."/>
            <person name="Poveda L."/>
            <person name="Shimizu-Inatsugi R."/>
            <person name="Schlapbach R."/>
            <person name="Sreeman S.M."/>
            <person name="Shimizu K.K."/>
        </authorList>
    </citation>
    <scope>NUCLEOTIDE SEQUENCE</scope>
</reference>
<dbReference type="InterPro" id="IPR006694">
    <property type="entry name" value="Fatty_acid_hydroxylase"/>
</dbReference>
<reference evidence="13" key="1">
    <citation type="journal article" date="2018" name="DNA Res.">
        <title>Multiple hybrid de novo genome assembly of finger millet, an orphan allotetraploid crop.</title>
        <authorList>
            <person name="Hatakeyama M."/>
            <person name="Aluri S."/>
            <person name="Balachadran M.T."/>
            <person name="Sivarajan S.R."/>
            <person name="Patrignani A."/>
            <person name="Gruter S."/>
            <person name="Poveda L."/>
            <person name="Shimizu-Inatsugi R."/>
            <person name="Baeten J."/>
            <person name="Francoijs K.J."/>
            <person name="Nataraja K.N."/>
            <person name="Reddy Y.A.N."/>
            <person name="Phadnis S."/>
            <person name="Ravikumar R.L."/>
            <person name="Schlapbach R."/>
            <person name="Sreeman S.M."/>
            <person name="Shimizu K.K."/>
        </authorList>
    </citation>
    <scope>NUCLEOTIDE SEQUENCE</scope>
</reference>
<sequence>MIRYATAAEVEAALGRAMTCAEATWFQYSATMPDYWLWWHTAFVFLVFYTLTPLPLALLEHLAPAVALKYKLQPRVRLSPAALLHCYRDSARLVLLVMSPCLIVFYPIVKVMGIIRTGLPLPSIWEIAPQLVVYHFVEDYLSYWIHRLLHTKWAYNNIHHVHHEFRAPAGFAASHSHWAEVLILAIPTFVGPAVVPCHVTTHLLWFSVRVMEAAETHCGYDFPFSPTKLIPFYGGAEYHDYHHYVGGHGQSNFSSIFTYCDFIYRTNKV</sequence>
<evidence type="ECO:0000259" key="12">
    <source>
        <dbReference type="Pfam" id="PF04116"/>
    </source>
</evidence>
<evidence type="ECO:0000256" key="4">
    <source>
        <dbReference type="ARBA" id="ARBA00022692"/>
    </source>
</evidence>
<evidence type="ECO:0000256" key="10">
    <source>
        <dbReference type="ARBA" id="ARBA00047909"/>
    </source>
</evidence>
<dbReference type="PANTHER" id="PTHR11863">
    <property type="entry name" value="STEROL DESATURASE"/>
    <property type="match status" value="1"/>
</dbReference>
<feature type="domain" description="Fatty acid hydroxylase" evidence="12">
    <location>
        <begin position="132"/>
        <end position="266"/>
    </location>
</feature>
<dbReference type="GO" id="GO:0071771">
    <property type="term" value="F:aldehyde oxygenase (deformylating) activity"/>
    <property type="evidence" value="ECO:0007669"/>
    <property type="project" value="UniProtKB-EC"/>
</dbReference>
<dbReference type="Proteomes" id="UP001054889">
    <property type="component" value="Unassembled WGS sequence"/>
</dbReference>
<evidence type="ECO:0000256" key="8">
    <source>
        <dbReference type="ARBA" id="ARBA00023136"/>
    </source>
</evidence>
<evidence type="ECO:0000313" key="13">
    <source>
        <dbReference type="EMBL" id="GJM88259.1"/>
    </source>
</evidence>
<evidence type="ECO:0000256" key="6">
    <source>
        <dbReference type="ARBA" id="ARBA00022857"/>
    </source>
</evidence>
<proteinExistence type="inferred from homology"/>
<organism evidence="13 14">
    <name type="scientific">Eleusine coracana subsp. coracana</name>
    <dbReference type="NCBI Taxonomy" id="191504"/>
    <lineage>
        <taxon>Eukaryota</taxon>
        <taxon>Viridiplantae</taxon>
        <taxon>Streptophyta</taxon>
        <taxon>Embryophyta</taxon>
        <taxon>Tracheophyta</taxon>
        <taxon>Spermatophyta</taxon>
        <taxon>Magnoliopsida</taxon>
        <taxon>Liliopsida</taxon>
        <taxon>Poales</taxon>
        <taxon>Poaceae</taxon>
        <taxon>PACMAD clade</taxon>
        <taxon>Chloridoideae</taxon>
        <taxon>Cynodonteae</taxon>
        <taxon>Eleusininae</taxon>
        <taxon>Eleusine</taxon>
    </lineage>
</organism>
<comment type="catalytic activity">
    <reaction evidence="10">
        <text>a long-chain fatty aldehyde + 2 NADPH + O2 + H(+) = a long-chain alkane + formate + 2 NADP(+) + H2O</text>
        <dbReference type="Rhea" id="RHEA:21440"/>
        <dbReference type="ChEBI" id="CHEBI:15377"/>
        <dbReference type="ChEBI" id="CHEBI:15378"/>
        <dbReference type="ChEBI" id="CHEBI:15379"/>
        <dbReference type="ChEBI" id="CHEBI:15740"/>
        <dbReference type="ChEBI" id="CHEBI:17176"/>
        <dbReference type="ChEBI" id="CHEBI:57783"/>
        <dbReference type="ChEBI" id="CHEBI:58349"/>
        <dbReference type="ChEBI" id="CHEBI:83563"/>
        <dbReference type="EC" id="4.1.99.5"/>
    </reaction>
</comment>